<accession>R7G5T2</accession>
<dbReference type="Proteomes" id="UP000018093">
    <property type="component" value="Unassembled WGS sequence"/>
</dbReference>
<organism evidence="1 2">
    <name type="scientific">Amedibacillus dolichus CAG:375</name>
    <dbReference type="NCBI Taxonomy" id="1263076"/>
    <lineage>
        <taxon>Bacteria</taxon>
        <taxon>Bacillati</taxon>
        <taxon>Bacillota</taxon>
        <taxon>Erysipelotrichia</taxon>
        <taxon>Erysipelotrichales</taxon>
        <taxon>Erysipelotrichaceae</taxon>
        <taxon>Amedibacillus</taxon>
    </lineage>
</organism>
<protein>
    <submittedName>
        <fullName evidence="1">Uncharacterized protein</fullName>
    </submittedName>
</protein>
<sequence>MEYHFPVMLPITGKAAEEFSKQLSKCKPNDHEKLQKESNEELDEWLKKEGIYDIVKNQL</sequence>
<dbReference type="AlphaFoldDB" id="R7G5T2"/>
<dbReference type="RefSeq" id="WP_022420380.1">
    <property type="nucleotide sequence ID" value="NZ_FR898575.1"/>
</dbReference>
<dbReference type="EMBL" id="CBIN010000088">
    <property type="protein sequence ID" value="CDE22505.1"/>
    <property type="molecule type" value="Genomic_DNA"/>
</dbReference>
<gene>
    <name evidence="1" type="ORF">BN631_01018</name>
</gene>
<proteinExistence type="predicted"/>
<comment type="caution">
    <text evidence="1">The sequence shown here is derived from an EMBL/GenBank/DDBJ whole genome shotgun (WGS) entry which is preliminary data.</text>
</comment>
<reference evidence="1" key="1">
    <citation type="submission" date="2012-11" db="EMBL/GenBank/DDBJ databases">
        <title>Dependencies among metagenomic species, viruses, plasmids and units of genetic variation.</title>
        <authorList>
            <person name="Nielsen H.B."/>
            <person name="Almeida M."/>
            <person name="Juncker A.S."/>
            <person name="Rasmussen S."/>
            <person name="Li J."/>
            <person name="Sunagawa S."/>
            <person name="Plichta D."/>
            <person name="Gautier L."/>
            <person name="Le Chatelier E."/>
            <person name="Peletier E."/>
            <person name="Bonde I."/>
            <person name="Nielsen T."/>
            <person name="Manichanh C."/>
            <person name="Arumugam M."/>
            <person name="Batto J."/>
            <person name="Santos M.B.Q.D."/>
            <person name="Blom N."/>
            <person name="Borruel N."/>
            <person name="Burgdorf K.S."/>
            <person name="Boumezbeur F."/>
            <person name="Casellas F."/>
            <person name="Dore J."/>
            <person name="Guarner F."/>
            <person name="Hansen T."/>
            <person name="Hildebrand F."/>
            <person name="Kaas R.S."/>
            <person name="Kennedy S."/>
            <person name="Kristiansen K."/>
            <person name="Kultima J.R."/>
            <person name="Leonard P."/>
            <person name="Levenez F."/>
            <person name="Lund O."/>
            <person name="Moumen B."/>
            <person name="Le Paslier D."/>
            <person name="Pons N."/>
            <person name="Pedersen O."/>
            <person name="Prifti E."/>
            <person name="Qin J."/>
            <person name="Raes J."/>
            <person name="Tap J."/>
            <person name="Tims S."/>
            <person name="Ussery D.W."/>
            <person name="Yamada T."/>
            <person name="MetaHit consortium"/>
            <person name="Renault P."/>
            <person name="Sicheritz-Ponten T."/>
            <person name="Bork P."/>
            <person name="Wang J."/>
            <person name="Brunak S."/>
            <person name="Ehrlich S.D."/>
        </authorList>
    </citation>
    <scope>NUCLEOTIDE SEQUENCE [LARGE SCALE GENOMIC DNA]</scope>
</reference>
<name>R7G5T2_9FIRM</name>
<evidence type="ECO:0000313" key="2">
    <source>
        <dbReference type="Proteomes" id="UP000018093"/>
    </source>
</evidence>
<evidence type="ECO:0000313" key="1">
    <source>
        <dbReference type="EMBL" id="CDE22505.1"/>
    </source>
</evidence>